<dbReference type="Pfam" id="PF12253">
    <property type="entry name" value="CAF1A_dimeriz"/>
    <property type="match status" value="1"/>
</dbReference>
<feature type="compositionally biased region" description="Basic and acidic residues" evidence="1">
    <location>
        <begin position="1"/>
        <end position="10"/>
    </location>
</feature>
<dbReference type="InterPro" id="IPR022043">
    <property type="entry name" value="CAF1A_DD"/>
</dbReference>
<reference evidence="4" key="1">
    <citation type="submission" date="2015-12" db="EMBL/GenBank/DDBJ databases">
        <title>Update maize B73 reference genome by single molecule sequencing technologies.</title>
        <authorList>
            <consortium name="Maize Genome Sequencing Project"/>
            <person name="Ware D."/>
        </authorList>
    </citation>
    <scope>NUCLEOTIDE SEQUENCE [LARGE SCALE GENOMIC DNA]</scope>
    <source>
        <tissue evidence="4">Seedling</tissue>
    </source>
</reference>
<feature type="region of interest" description="Disordered" evidence="1">
    <location>
        <begin position="587"/>
        <end position="611"/>
    </location>
</feature>
<feature type="compositionally biased region" description="Basic and acidic residues" evidence="1">
    <location>
        <begin position="199"/>
        <end position="227"/>
    </location>
</feature>
<evidence type="ECO:0000259" key="2">
    <source>
        <dbReference type="Pfam" id="PF12253"/>
    </source>
</evidence>
<dbReference type="EMBL" id="CM007650">
    <property type="protein sequence ID" value="ONM52765.1"/>
    <property type="molecule type" value="Genomic_DNA"/>
</dbReference>
<name>A0A1D6HX18_MAIZE</name>
<feature type="compositionally biased region" description="Acidic residues" evidence="1">
    <location>
        <begin position="423"/>
        <end position="440"/>
    </location>
</feature>
<dbReference type="ExpressionAtlas" id="A0A1D6HX18">
    <property type="expression patterns" value="baseline and differential"/>
</dbReference>
<proteinExistence type="predicted"/>
<evidence type="ECO:0000313" key="4">
    <source>
        <dbReference type="EMBL" id="ONM52765.1"/>
    </source>
</evidence>
<dbReference type="InterPro" id="IPR048800">
    <property type="entry name" value="Cac1-like_C"/>
</dbReference>
<dbReference type="Pfam" id="PF21796">
    <property type="entry name" value="Cac1_C"/>
    <property type="match status" value="1"/>
</dbReference>
<feature type="domain" description="Chromatin assembly factor 1 subunit Cac1-like C-terminal" evidence="3">
    <location>
        <begin position="486"/>
        <end position="531"/>
    </location>
</feature>
<dbReference type="PANTHER" id="PTHR15272:SF7">
    <property type="entry name" value="OS07G0273301 PROTEIN"/>
    <property type="match status" value="1"/>
</dbReference>
<organism evidence="4">
    <name type="scientific">Zea mays</name>
    <name type="common">Maize</name>
    <dbReference type="NCBI Taxonomy" id="4577"/>
    <lineage>
        <taxon>Eukaryota</taxon>
        <taxon>Viridiplantae</taxon>
        <taxon>Streptophyta</taxon>
        <taxon>Embryophyta</taxon>
        <taxon>Tracheophyta</taxon>
        <taxon>Spermatophyta</taxon>
        <taxon>Magnoliopsida</taxon>
        <taxon>Liliopsida</taxon>
        <taxon>Poales</taxon>
        <taxon>Poaceae</taxon>
        <taxon>PACMAD clade</taxon>
        <taxon>Panicoideae</taxon>
        <taxon>Andropogonodae</taxon>
        <taxon>Andropogoneae</taxon>
        <taxon>Tripsacinae</taxon>
        <taxon>Zea</taxon>
    </lineage>
</organism>
<evidence type="ECO:0000259" key="3">
    <source>
        <dbReference type="Pfam" id="PF21796"/>
    </source>
</evidence>
<accession>A0A1D6HX18</accession>
<feature type="region of interest" description="Disordered" evidence="1">
    <location>
        <begin position="1"/>
        <end position="27"/>
    </location>
</feature>
<feature type="region of interest" description="Disordered" evidence="1">
    <location>
        <begin position="337"/>
        <end position="357"/>
    </location>
</feature>
<dbReference type="PANTHER" id="PTHR15272">
    <property type="entry name" value="CHROMATIN ASSEMBLY FACTOR 1 SUBUNIT A CAF-1 SUBUNIT A"/>
    <property type="match status" value="1"/>
</dbReference>
<feature type="domain" description="Chromatin assembly factor 1 subunit A dimerization" evidence="2">
    <location>
        <begin position="388"/>
        <end position="458"/>
    </location>
</feature>
<dbReference type="AlphaFoldDB" id="A0A1D6HX18"/>
<gene>
    <name evidence="4" type="ORF">ZEAMMB73_Zm00001d019349</name>
</gene>
<feature type="region of interest" description="Disordered" evidence="1">
    <location>
        <begin position="199"/>
        <end position="229"/>
    </location>
</feature>
<evidence type="ECO:0000256" key="1">
    <source>
        <dbReference type="SAM" id="MobiDB-lite"/>
    </source>
</evidence>
<feature type="region of interest" description="Disordered" evidence="1">
    <location>
        <begin position="411"/>
        <end position="454"/>
    </location>
</feature>
<sequence>MDGDKVKESAPDCASGAAEPTKKQDKRKRAYAEFDVVDKKSVSAEWQQEMDALYKYYKEVSGHQLNPEELSCTTNDSIIACLLEESSLSCAKLTDGIYKRMKLQYGVTESSVRTSVLNIGRRSSYGISAMDVNGLEDESDSSLWCWEVIYKSNTYYCPVSFEKKTNTYCFLFCQFLHSMERELRHIYEKTEREAKRIERENKRLKKHQEEEERAKKKKEKEEAELKRKASIQKQANLMERFFKRKADSNIGSSDSHHMERTTCSKSTGNIEELAVAATSAMDCTLCKENHLSMEELRMIHVAKWRTLFQHNRLRHWGVRRSPKIQLFLELRLQKPSTPIASDSMSTPTKEQSSLESTGNLDITKLLDELEIPSRSQNSTSSSVLLVKKLLQFDNSSRPAYYGTWRKKSSTVSARQPFQRDEELNYDVESDEEWEEVDPGDPGERLSDYEEDDEKTMNEHDAMIDAEKETENSFIVPNDYLSDDEAKLVASCPQGRVKLVELLHETFPYVSKARLKNKVGEIAEFTKNRWQVKQDILDRYNLSLSPDKGEGLKCAASCCSQQCQPPNESGNTGESSSPQCSLKSEMVRQQLGAQGSSHGSARHPSTKMAGGQ</sequence>
<protein>
    <submittedName>
        <fullName evidence="4">Chromatin assembly factor 1 subunit FAS1</fullName>
    </submittedName>
</protein>